<protein>
    <recommendedName>
        <fullName evidence="4">Lipocalin-like domain-containing protein</fullName>
    </recommendedName>
</protein>
<feature type="chain" id="PRO_5011702409" description="Lipocalin-like domain-containing protein" evidence="1">
    <location>
        <begin position="23"/>
        <end position="133"/>
    </location>
</feature>
<evidence type="ECO:0000256" key="1">
    <source>
        <dbReference type="SAM" id="SignalP"/>
    </source>
</evidence>
<dbReference type="EMBL" id="FNRA01000003">
    <property type="protein sequence ID" value="SEA49873.1"/>
    <property type="molecule type" value="Genomic_DNA"/>
</dbReference>
<accession>A0A1H4BP10</accession>
<organism evidence="2 3">
    <name type="scientific">Pedobacter hartonius</name>
    <dbReference type="NCBI Taxonomy" id="425514"/>
    <lineage>
        <taxon>Bacteria</taxon>
        <taxon>Pseudomonadati</taxon>
        <taxon>Bacteroidota</taxon>
        <taxon>Sphingobacteriia</taxon>
        <taxon>Sphingobacteriales</taxon>
        <taxon>Sphingobacteriaceae</taxon>
        <taxon>Pedobacter</taxon>
    </lineage>
</organism>
<dbReference type="RefSeq" id="WP_090556027.1">
    <property type="nucleotide sequence ID" value="NZ_FNRA01000003.1"/>
</dbReference>
<sequence length="133" mass="15099">MKKMLTLSLCMILLLSAFSCKKKSVESAFNGTWELRYIEGIQIAGADPNFKAGNGNVLKFSESNYERYVDHQLIDSGTFAFQKEEVRINNSQSNYSILLKNNEKVYINLSGKKLIVFYGQIAADGVENHYEKQ</sequence>
<reference evidence="2 3" key="1">
    <citation type="submission" date="2016-10" db="EMBL/GenBank/DDBJ databases">
        <authorList>
            <person name="de Groot N.N."/>
        </authorList>
    </citation>
    <scope>NUCLEOTIDE SEQUENCE [LARGE SCALE GENOMIC DNA]</scope>
    <source>
        <strain evidence="2 3">DSM 19033</strain>
    </source>
</reference>
<keyword evidence="1" id="KW-0732">Signal</keyword>
<evidence type="ECO:0008006" key="4">
    <source>
        <dbReference type="Google" id="ProtNLM"/>
    </source>
</evidence>
<proteinExistence type="predicted"/>
<dbReference type="PROSITE" id="PS51257">
    <property type="entry name" value="PROKAR_LIPOPROTEIN"/>
    <property type="match status" value="1"/>
</dbReference>
<dbReference type="OrthoDB" id="1359047at2"/>
<evidence type="ECO:0000313" key="3">
    <source>
        <dbReference type="Proteomes" id="UP000198850"/>
    </source>
</evidence>
<dbReference type="AlphaFoldDB" id="A0A1H4BP10"/>
<keyword evidence="3" id="KW-1185">Reference proteome</keyword>
<dbReference type="Proteomes" id="UP000198850">
    <property type="component" value="Unassembled WGS sequence"/>
</dbReference>
<evidence type="ECO:0000313" key="2">
    <source>
        <dbReference type="EMBL" id="SEA49873.1"/>
    </source>
</evidence>
<gene>
    <name evidence="2" type="ORF">SAMN05443550_103420</name>
</gene>
<name>A0A1H4BP10_9SPHI</name>
<feature type="signal peptide" evidence="1">
    <location>
        <begin position="1"/>
        <end position="22"/>
    </location>
</feature>